<reference evidence="2 3" key="1">
    <citation type="submission" date="2021-01" db="EMBL/GenBank/DDBJ databases">
        <title>Brevundimonas vitis sp. nov., an bacterium isolated from grape (Vitis vinifera).</title>
        <authorList>
            <person name="Jiang L."/>
            <person name="Lee J."/>
        </authorList>
    </citation>
    <scope>NUCLEOTIDE SEQUENCE [LARGE SCALE GENOMIC DNA]</scope>
    <source>
        <strain evidence="2 3">GRTSA-9</strain>
    </source>
</reference>
<dbReference type="RefSeq" id="WP_201103739.1">
    <property type="nucleotide sequence ID" value="NZ_CP067977.1"/>
</dbReference>
<keyword evidence="1" id="KW-1133">Transmembrane helix</keyword>
<feature type="transmembrane region" description="Helical" evidence="1">
    <location>
        <begin position="50"/>
        <end position="74"/>
    </location>
</feature>
<accession>A0ABX7BP71</accession>
<keyword evidence="1" id="KW-0812">Transmembrane</keyword>
<keyword evidence="1" id="KW-0472">Membrane</keyword>
<dbReference type="Proteomes" id="UP000595448">
    <property type="component" value="Chromosome"/>
</dbReference>
<organism evidence="2 3">
    <name type="scientific">Brevundimonas vitisensis</name>
    <dbReference type="NCBI Taxonomy" id="2800818"/>
    <lineage>
        <taxon>Bacteria</taxon>
        <taxon>Pseudomonadati</taxon>
        <taxon>Pseudomonadota</taxon>
        <taxon>Alphaproteobacteria</taxon>
        <taxon>Caulobacterales</taxon>
        <taxon>Caulobacteraceae</taxon>
        <taxon>Brevundimonas</taxon>
    </lineage>
</organism>
<evidence type="ECO:0000256" key="1">
    <source>
        <dbReference type="SAM" id="Phobius"/>
    </source>
</evidence>
<evidence type="ECO:0000313" key="3">
    <source>
        <dbReference type="Proteomes" id="UP000595448"/>
    </source>
</evidence>
<name>A0ABX7BP71_9CAUL</name>
<dbReference type="EMBL" id="CP067977">
    <property type="protein sequence ID" value="QQQ19388.1"/>
    <property type="molecule type" value="Genomic_DNA"/>
</dbReference>
<proteinExistence type="predicted"/>
<evidence type="ECO:0000313" key="2">
    <source>
        <dbReference type="EMBL" id="QQQ19388.1"/>
    </source>
</evidence>
<keyword evidence="3" id="KW-1185">Reference proteome</keyword>
<feature type="transmembrane region" description="Helical" evidence="1">
    <location>
        <begin position="12"/>
        <end position="30"/>
    </location>
</feature>
<protein>
    <submittedName>
        <fullName evidence="2">Uncharacterized protein</fullName>
    </submittedName>
</protein>
<gene>
    <name evidence="2" type="ORF">JIP62_04615</name>
</gene>
<sequence>MLSENLRQFLQAIAWCLIFLGLVLVLISGLREVGLMSPPSITVNGDPISTILTLLSRAAAVVVQGGVLLVLLSIDERIQNRGA</sequence>